<dbReference type="EMBL" id="RJSE01000008">
    <property type="protein sequence ID" value="RNL61002.1"/>
    <property type="molecule type" value="Genomic_DNA"/>
</dbReference>
<dbReference type="GO" id="GO:0016787">
    <property type="term" value="F:hydrolase activity"/>
    <property type="evidence" value="ECO:0007669"/>
    <property type="project" value="UniProtKB-KW"/>
</dbReference>
<protein>
    <submittedName>
        <fullName evidence="1">Phosphohydrolase</fullName>
    </submittedName>
</protein>
<keyword evidence="2" id="KW-1185">Reference proteome</keyword>
<dbReference type="SUPFAM" id="SSF109604">
    <property type="entry name" value="HD-domain/PDEase-like"/>
    <property type="match status" value="1"/>
</dbReference>
<comment type="caution">
    <text evidence="1">The sequence shown here is derived from an EMBL/GenBank/DDBJ whole genome shotgun (WGS) entry which is preliminary data.</text>
</comment>
<keyword evidence="1" id="KW-0378">Hydrolase</keyword>
<proteinExistence type="predicted"/>
<accession>A0A3N0CC34</accession>
<name>A0A3N0CC34_9ACTN</name>
<dbReference type="RefSeq" id="WP_123228720.1">
    <property type="nucleotide sequence ID" value="NZ_RJSE01000008.1"/>
</dbReference>
<evidence type="ECO:0000313" key="1">
    <source>
        <dbReference type="EMBL" id="RNL61002.1"/>
    </source>
</evidence>
<dbReference type="Proteomes" id="UP000267128">
    <property type="component" value="Unassembled WGS sequence"/>
</dbReference>
<dbReference type="OrthoDB" id="9800233at2"/>
<organism evidence="1 2">
    <name type="scientific">Nocardioides marmoriginsengisoli</name>
    <dbReference type="NCBI Taxonomy" id="661483"/>
    <lineage>
        <taxon>Bacteria</taxon>
        <taxon>Bacillati</taxon>
        <taxon>Actinomycetota</taxon>
        <taxon>Actinomycetes</taxon>
        <taxon>Propionibacteriales</taxon>
        <taxon>Nocardioidaceae</taxon>
        <taxon>Nocardioides</taxon>
    </lineage>
</organism>
<dbReference type="Gene3D" id="1.10.3210.10">
    <property type="entry name" value="Hypothetical protein af1432"/>
    <property type="match status" value="1"/>
</dbReference>
<dbReference type="AlphaFoldDB" id="A0A3N0CC34"/>
<sequence length="186" mass="20956">MSAPAPEDLDWVRGGWMQTYTGAQFWPLSPRAEDLNVADIAHSLSLQCRYNGHVDRFYSVAEHCVLVSQAVPPEDALWGLLHDAAEAYVGDMIRPLKRSMPDFVHAENQILRVIAGEFDLPPEIPESVHEADARILLTERTELLSGTRHQWDLDLEALEPLPVQVLGHDPVTAEILWLHRLDELIA</sequence>
<gene>
    <name evidence="1" type="ORF">EFK50_16580</name>
</gene>
<reference evidence="1 2" key="1">
    <citation type="submission" date="2018-11" db="EMBL/GenBank/DDBJ databases">
        <authorList>
            <person name="Li F."/>
        </authorList>
    </citation>
    <scope>NUCLEOTIDE SEQUENCE [LARGE SCALE GENOMIC DNA]</scope>
    <source>
        <strain evidence="1 2">Gsoil 097</strain>
    </source>
</reference>
<evidence type="ECO:0000313" key="2">
    <source>
        <dbReference type="Proteomes" id="UP000267128"/>
    </source>
</evidence>